<reference evidence="1" key="1">
    <citation type="submission" date="2022-05" db="EMBL/GenBank/DDBJ databases">
        <authorList>
            <person name="Friedrich I."/>
            <person name="Poehlein A."/>
            <person name="Schneider D."/>
            <person name="Hertel R."/>
            <person name="Daniel R."/>
        </authorList>
    </citation>
    <scope>NUCLEOTIDE SEQUENCE</scope>
</reference>
<protein>
    <submittedName>
        <fullName evidence="1">Uncharacterized protein</fullName>
    </submittedName>
</protein>
<sequence length="65" mass="7312">MTPTVRMRDRVEAVGYQFLPDDGGWALYDLDDRSEVRGTRARSYGDAIWAAAAVLGLRHEDQGEK</sequence>
<name>A0A9E7MQA8_9CAUD</name>
<organism evidence="1 2">
    <name type="scientific">Janthinobacterium phage vB_JliS-Donnerlittchen</name>
    <dbReference type="NCBI Taxonomy" id="2948610"/>
    <lineage>
        <taxon>Viruses</taxon>
        <taxon>Duplodnaviria</taxon>
        <taxon>Heunggongvirae</taxon>
        <taxon>Uroviricota</taxon>
        <taxon>Caudoviricetes</taxon>
        <taxon>Mesyanzhinovviridae</taxon>
        <taxon>Bradleyvirinae</taxon>
        <taxon>Donnerlittchenvirus</taxon>
        <taxon>Donnerlittchenvirus donnerlittchenvirus</taxon>
    </lineage>
</organism>
<evidence type="ECO:0000313" key="1">
    <source>
        <dbReference type="EMBL" id="USN14444.1"/>
    </source>
</evidence>
<dbReference type="Proteomes" id="UP001057102">
    <property type="component" value="Segment"/>
</dbReference>
<keyword evidence="2" id="KW-1185">Reference proteome</keyword>
<gene>
    <name evidence="1" type="ORF">DONNERLITTCHEN_00430</name>
</gene>
<dbReference type="EMBL" id="ON529854">
    <property type="protein sequence ID" value="USN14444.1"/>
    <property type="molecule type" value="Genomic_DNA"/>
</dbReference>
<accession>A0A9E7MQA8</accession>
<evidence type="ECO:0000313" key="2">
    <source>
        <dbReference type="Proteomes" id="UP001057102"/>
    </source>
</evidence>
<proteinExistence type="predicted"/>